<geneLocation type="plasmid" evidence="3">
    <name>II</name>
</geneLocation>
<dbReference type="EMBL" id="HG938356">
    <property type="protein sequence ID" value="CDN57835.1"/>
    <property type="molecule type" value="Genomic_DNA"/>
</dbReference>
<organism evidence="2 3">
    <name type="scientific">Neorhizobium galegae bv. officinalis bv. officinalis str. HAMBI 1141</name>
    <dbReference type="NCBI Taxonomy" id="1028801"/>
    <lineage>
        <taxon>Bacteria</taxon>
        <taxon>Pseudomonadati</taxon>
        <taxon>Pseudomonadota</taxon>
        <taxon>Alphaproteobacteria</taxon>
        <taxon>Hyphomicrobiales</taxon>
        <taxon>Rhizobiaceae</taxon>
        <taxon>Rhizobium/Agrobacterium group</taxon>
        <taxon>Neorhizobium</taxon>
    </lineage>
</organism>
<dbReference type="PATRIC" id="fig|1028801.3.peg.5604"/>
<keyword evidence="1" id="KW-0472">Membrane</keyword>
<feature type="transmembrane region" description="Helical" evidence="1">
    <location>
        <begin position="116"/>
        <end position="136"/>
    </location>
</feature>
<keyword evidence="1" id="KW-0812">Transmembrane</keyword>
<gene>
    <name evidence="2" type="ORF">RG1141_PA10030</name>
</gene>
<reference evidence="3" key="1">
    <citation type="journal article" date="2014" name="BMC Genomics">
        <title>Genome sequencing of two Neorhizobium galegae strains reveals a noeT gene responsible for the unusual acetylation of the nodulation factors.</title>
        <authorList>
            <person name="Osterman J."/>
            <person name="Marsh J."/>
            <person name="Laine P.K."/>
            <person name="Zeng Z."/>
            <person name="Alatalo E."/>
            <person name="Sullivan J.T."/>
            <person name="Young J.P."/>
            <person name="Thomas-Oates J."/>
            <person name="Paulin L."/>
            <person name="Lindstrom K."/>
        </authorList>
    </citation>
    <scope>NUCLEOTIDE SEQUENCE [LARGE SCALE GENOMIC DNA]</scope>
    <source>
        <strain evidence="3">HAMBI 1141</strain>
        <plasmid evidence="3">II</plasmid>
    </source>
</reference>
<proteinExistence type="predicted"/>
<keyword evidence="2" id="KW-0614">Plasmid</keyword>
<protein>
    <submittedName>
        <fullName evidence="2">Uncharacterized protein</fullName>
    </submittedName>
</protein>
<dbReference type="KEGG" id="ngl:RG1141_PA10030"/>
<feature type="transmembrane region" description="Helical" evidence="1">
    <location>
        <begin position="91"/>
        <end position="110"/>
    </location>
</feature>
<dbReference type="eggNOG" id="ENOG5032TCJ">
    <property type="taxonomic scope" value="Bacteria"/>
</dbReference>
<keyword evidence="1" id="KW-1133">Transmembrane helix</keyword>
<feature type="transmembrane region" description="Helical" evidence="1">
    <location>
        <begin position="195"/>
        <end position="218"/>
    </location>
</feature>
<evidence type="ECO:0000256" key="1">
    <source>
        <dbReference type="SAM" id="Phobius"/>
    </source>
</evidence>
<dbReference type="AlphaFoldDB" id="A0A068TJW6"/>
<name>A0A068TJW6_NEOGA</name>
<feature type="transmembrane region" description="Helical" evidence="1">
    <location>
        <begin position="224"/>
        <end position="243"/>
    </location>
</feature>
<evidence type="ECO:0000313" key="2">
    <source>
        <dbReference type="EMBL" id="CDN57835.1"/>
    </source>
</evidence>
<accession>A0A068TJW6</accession>
<sequence>MIWPLSRPAAANCIEEIGKLENMLPALCRKASSCRDCDGAMKERHAKEAIGAEPGEAKTPQQILQFMTTEHFVLQTARAATIQEANQRANLFLTSVSSATIALAFVAQVTQMGQPFVLFSLILLPCLYFIGLVTFVRTVQVAIEDMVHARGIARIRHFYVEVAPPMEKYLIHSTHDDDQAVLSDKALRQSRWQSFMSTAGLVSVIAGAIAGVFAGVVVKTAAGSSVTIAVVLGVAIFAINVAVMRRYHVRNWMTAEQRLPVLFPSA</sequence>
<dbReference type="HOGENOM" id="CLU_091334_0_0_5"/>
<dbReference type="Proteomes" id="UP000028186">
    <property type="component" value="Plasmid pHAMBI1141a"/>
</dbReference>
<evidence type="ECO:0000313" key="3">
    <source>
        <dbReference type="Proteomes" id="UP000028186"/>
    </source>
</evidence>